<feature type="region of interest" description="Disordered" evidence="1">
    <location>
        <begin position="208"/>
        <end position="247"/>
    </location>
</feature>
<evidence type="ECO:0000313" key="2">
    <source>
        <dbReference type="EMBL" id="OZI65302.1"/>
    </source>
</evidence>
<protein>
    <recommendedName>
        <fullName evidence="4">DUF4148 domain-containing protein</fullName>
    </recommendedName>
</protein>
<accession>A0ABX4EZX3</accession>
<keyword evidence="3" id="KW-1185">Reference proteome</keyword>
<evidence type="ECO:0000256" key="1">
    <source>
        <dbReference type="SAM" id="MobiDB-lite"/>
    </source>
</evidence>
<feature type="compositionally biased region" description="Polar residues" evidence="1">
    <location>
        <begin position="217"/>
        <end position="228"/>
    </location>
</feature>
<dbReference type="Pfam" id="PF13663">
    <property type="entry name" value="DUF4148"/>
    <property type="match status" value="2"/>
</dbReference>
<feature type="region of interest" description="Disordered" evidence="1">
    <location>
        <begin position="54"/>
        <end position="100"/>
    </location>
</feature>
<comment type="caution">
    <text evidence="2">The sequence shown here is derived from an EMBL/GenBank/DDBJ whole genome shotgun (WGS) entry which is preliminary data.</text>
</comment>
<feature type="compositionally biased region" description="Basic and acidic residues" evidence="1">
    <location>
        <begin position="72"/>
        <end position="86"/>
    </location>
</feature>
<evidence type="ECO:0008006" key="4">
    <source>
        <dbReference type="Google" id="ProtNLM"/>
    </source>
</evidence>
<gene>
    <name evidence="2" type="ORF">CAL27_09660</name>
</gene>
<name>A0ABX4EZX3_9BORD</name>
<organism evidence="2 3">
    <name type="scientific">Bordetella genomosp. 1</name>
    <dbReference type="NCBI Taxonomy" id="1395607"/>
    <lineage>
        <taxon>Bacteria</taxon>
        <taxon>Pseudomonadati</taxon>
        <taxon>Pseudomonadota</taxon>
        <taxon>Betaproteobacteria</taxon>
        <taxon>Burkholderiales</taxon>
        <taxon>Alcaligenaceae</taxon>
        <taxon>Bordetella</taxon>
    </lineage>
</organism>
<reference evidence="2 3" key="1">
    <citation type="submission" date="2017-05" db="EMBL/GenBank/DDBJ databases">
        <title>Complete and WGS of Bordetella genogroups.</title>
        <authorList>
            <person name="Spilker T."/>
            <person name="Lipuma J."/>
        </authorList>
    </citation>
    <scope>NUCLEOTIDE SEQUENCE [LARGE SCALE GENOMIC DNA]</scope>
    <source>
        <strain evidence="2 3">AU9795</strain>
    </source>
</reference>
<dbReference type="InterPro" id="IPR025421">
    <property type="entry name" value="DUF4148"/>
</dbReference>
<dbReference type="EMBL" id="NEVR01000002">
    <property type="protein sequence ID" value="OZI65302.1"/>
    <property type="molecule type" value="Genomic_DNA"/>
</dbReference>
<sequence length="247" mass="27055">MRPSPRPRPEPAAPALAPRPPSTRGRAFFSRVDFTSRKIRRGLCRIPLHAREKTLHGASLGKPRPQGVRQSGKIDSHSRLARRNPDGHTGIVQGSSCPTDSTQEDIIMKLKNKTLAATLIATFAFAGTAAAESAMTSQGEPTRAEVRAELDQARDQGRVTYGNLDYPPPMVQTEAPLTRAEVREELDAARTAGMLPESQLDYPVQASLDSKVDSESRQQVQAELQQAREQGLVSRGNLDYPPERTPM</sequence>
<feature type="region of interest" description="Disordered" evidence="1">
    <location>
        <begin position="1"/>
        <end position="28"/>
    </location>
</feature>
<evidence type="ECO:0000313" key="3">
    <source>
        <dbReference type="Proteomes" id="UP000216354"/>
    </source>
</evidence>
<proteinExistence type="predicted"/>
<feature type="compositionally biased region" description="Pro residues" evidence="1">
    <location>
        <begin position="1"/>
        <end position="21"/>
    </location>
</feature>
<dbReference type="Proteomes" id="UP000216354">
    <property type="component" value="Unassembled WGS sequence"/>
</dbReference>